<gene>
    <name evidence="1" type="ORF">E1212_26505</name>
</gene>
<dbReference type="Proteomes" id="UP000295621">
    <property type="component" value="Unassembled WGS sequence"/>
</dbReference>
<protein>
    <submittedName>
        <fullName evidence="1">Uncharacterized protein</fullName>
    </submittedName>
</protein>
<accession>A0A4R4RC00</accession>
<dbReference type="OrthoDB" id="4773998at2"/>
<dbReference type="AlphaFoldDB" id="A0A4R4RC00"/>
<organism evidence="1 2">
    <name type="scientific">Jiangella ureilytica</name>
    <dbReference type="NCBI Taxonomy" id="2530374"/>
    <lineage>
        <taxon>Bacteria</taxon>
        <taxon>Bacillati</taxon>
        <taxon>Actinomycetota</taxon>
        <taxon>Actinomycetes</taxon>
        <taxon>Jiangellales</taxon>
        <taxon>Jiangellaceae</taxon>
        <taxon>Jiangella</taxon>
    </lineage>
</organism>
<proteinExistence type="predicted"/>
<reference evidence="1 2" key="1">
    <citation type="submission" date="2019-02" db="EMBL/GenBank/DDBJ databases">
        <title>Draft genome sequences of novel Actinobacteria.</title>
        <authorList>
            <person name="Sahin N."/>
            <person name="Ay H."/>
            <person name="Saygin H."/>
        </authorList>
    </citation>
    <scope>NUCLEOTIDE SEQUENCE [LARGE SCALE GENOMIC DNA]</scope>
    <source>
        <strain evidence="1 2">KC603</strain>
    </source>
</reference>
<keyword evidence="2" id="KW-1185">Reference proteome</keyword>
<sequence length="163" mass="17977">MALTLLGSSVIAGLITSVLGNLRAAAAARREGYANAVRSLIARGEYPYRVRRRVSDEPDVLAALVGRGHDLQEQLAACRTWVNSEHRALGELFDKALADIDANVKQATADAWNQAPMATASGMNLNGWGPGDQRPHLARLERAIAYRFGWRRLLPRKLWHLEP</sequence>
<name>A0A4R4RC00_9ACTN</name>
<comment type="caution">
    <text evidence="1">The sequence shown here is derived from an EMBL/GenBank/DDBJ whole genome shotgun (WGS) entry which is preliminary data.</text>
</comment>
<evidence type="ECO:0000313" key="2">
    <source>
        <dbReference type="Proteomes" id="UP000295621"/>
    </source>
</evidence>
<dbReference type="EMBL" id="SMKL01000094">
    <property type="protein sequence ID" value="TDC46590.1"/>
    <property type="molecule type" value="Genomic_DNA"/>
</dbReference>
<evidence type="ECO:0000313" key="1">
    <source>
        <dbReference type="EMBL" id="TDC46590.1"/>
    </source>
</evidence>